<gene>
    <name evidence="1" type="ORF">DFP72DRAFT_1075805</name>
</gene>
<proteinExistence type="predicted"/>
<dbReference type="EMBL" id="JACGCI010000086">
    <property type="protein sequence ID" value="KAF6746983.1"/>
    <property type="molecule type" value="Genomic_DNA"/>
</dbReference>
<organism evidence="1 2">
    <name type="scientific">Ephemerocybe angulata</name>
    <dbReference type="NCBI Taxonomy" id="980116"/>
    <lineage>
        <taxon>Eukaryota</taxon>
        <taxon>Fungi</taxon>
        <taxon>Dikarya</taxon>
        <taxon>Basidiomycota</taxon>
        <taxon>Agaricomycotina</taxon>
        <taxon>Agaricomycetes</taxon>
        <taxon>Agaricomycetidae</taxon>
        <taxon>Agaricales</taxon>
        <taxon>Agaricineae</taxon>
        <taxon>Psathyrellaceae</taxon>
        <taxon>Ephemerocybe</taxon>
    </lineage>
</organism>
<protein>
    <submittedName>
        <fullName evidence="1">Uncharacterized protein</fullName>
    </submittedName>
</protein>
<evidence type="ECO:0000313" key="1">
    <source>
        <dbReference type="EMBL" id="KAF6746983.1"/>
    </source>
</evidence>
<accession>A0A8H6HH98</accession>
<name>A0A8H6HH98_9AGAR</name>
<keyword evidence="2" id="KW-1185">Reference proteome</keyword>
<sequence>MAEACQFQEQIPGCPGAFRDFTDGFAGSISQALNRGFPPGGWLTVGLLLKLVDMSCSPRPVEPVQPYVLSIHDAAAPFAQIGDSYGPTVEEPLVWVNLKVPTGTNAFFQAVDADGHVAATGTTVFIEGPTDDCL</sequence>
<evidence type="ECO:0000313" key="2">
    <source>
        <dbReference type="Proteomes" id="UP000521943"/>
    </source>
</evidence>
<dbReference type="AlphaFoldDB" id="A0A8H6HH98"/>
<comment type="caution">
    <text evidence="1">The sequence shown here is derived from an EMBL/GenBank/DDBJ whole genome shotgun (WGS) entry which is preliminary data.</text>
</comment>
<reference evidence="1 2" key="1">
    <citation type="submission" date="2020-07" db="EMBL/GenBank/DDBJ databases">
        <title>Comparative genomics of pyrophilous fungi reveals a link between fire events and developmental genes.</title>
        <authorList>
            <consortium name="DOE Joint Genome Institute"/>
            <person name="Steindorff A.S."/>
            <person name="Carver A."/>
            <person name="Calhoun S."/>
            <person name="Stillman K."/>
            <person name="Liu H."/>
            <person name="Lipzen A."/>
            <person name="Pangilinan J."/>
            <person name="Labutti K."/>
            <person name="Bruns T.D."/>
            <person name="Grigoriev I.V."/>
        </authorList>
    </citation>
    <scope>NUCLEOTIDE SEQUENCE [LARGE SCALE GENOMIC DNA]</scope>
    <source>
        <strain evidence="1 2">CBS 144469</strain>
    </source>
</reference>
<dbReference type="Proteomes" id="UP000521943">
    <property type="component" value="Unassembled WGS sequence"/>
</dbReference>